<dbReference type="Pfam" id="PF16838">
    <property type="entry name" value="Caud_tail_N"/>
    <property type="match status" value="1"/>
</dbReference>
<name>A0A1S6KVD9_9CAUD</name>
<dbReference type="InterPro" id="IPR031772">
    <property type="entry name" value="Gp9_N"/>
</dbReference>
<sequence>MADRKLTHFKFFYNTPLTDYQNTIHFSSNNERDNYFLNENHFNAIDYKNIPFNFIRDRNMVNLEQMSWQDAQGINYCTFKSDFENRRYYAFVNQIEYVNDHVTRMYLVIDTVMTYTQGNVLSNVQNAFIERQHLPREVYNYLLPSLRNNDDVIKASNKYYLNNYLEQFGGNLVLFQSSADLSKKFGTKKEPNLESSKGITYDYITSPVNLYVMNRKDFNEFMDKMSKYPWITQNFQKIILIPATFININDLESVKTQEDIKGLMTLKNEKLSNEWELKELRVPFERLQYMINANQDELKHLVRNEYLTIEIYSWNGDSLLLDAGKITEKTGVKLRTKSIIGYHNEVRIYPVDYNSAPNEKPIQASDNSILIDTGSFLNTAITFDSFAEVPILIDNGLLAQSQQANKQKNAQSNLISSRINNVVGGNDLKSRFYDAVSIGSNLSPTALFSKFNDEYNYYKELRAEYKDLALQPPTVTSSQMGNAFQIANSINGLTMKIGVPAPFDMDNIKRYYFMLGFETNDQAGTPFPIDSWTICNYLRMRGTYTIDGIDPMLLEQLKVLLETGVRFWHNDGTNNPMAQNVFKNKFRK</sequence>
<dbReference type="RefSeq" id="YP_009789398.1">
    <property type="nucleotide sequence ID" value="NC_047814.1"/>
</dbReference>
<organism evidence="2 3">
    <name type="scientific">Staphylococcus phage St 134</name>
    <dbReference type="NCBI Taxonomy" id="1958922"/>
    <lineage>
        <taxon>Viruses</taxon>
        <taxon>Duplodnaviria</taxon>
        <taxon>Heunggongvirae</taxon>
        <taxon>Uroviricota</taxon>
        <taxon>Caudoviricetes</taxon>
        <taxon>Rountreeviridae</taxon>
        <taxon>Rakietenvirinae</taxon>
        <taxon>Andhravirus</taxon>
        <taxon>Andhravirus St134</taxon>
    </lineage>
</organism>
<dbReference type="GeneID" id="54979542"/>
<reference evidence="2 3" key="1">
    <citation type="submission" date="2017-01" db="EMBL/GenBank/DDBJ databases">
        <title>A lytic phage St 134, specific for pathogenic Stahylococcus epidermidis strains.</title>
        <authorList>
            <person name="Kozlova Y."/>
            <person name="Morozova V."/>
            <person name="Tikunov A."/>
            <person name="Bokovaya O."/>
            <person name="Tikunova N."/>
        </authorList>
    </citation>
    <scope>NUCLEOTIDE SEQUENCE [LARGE SCALE GENOMIC DNA]</scope>
</reference>
<accession>A0A1S6KVD9</accession>
<proteinExistence type="predicted"/>
<dbReference type="EMBL" id="KY471386">
    <property type="protein sequence ID" value="AQT25386.1"/>
    <property type="molecule type" value="Genomic_DNA"/>
</dbReference>
<dbReference type="KEGG" id="vg:54979542"/>
<evidence type="ECO:0000313" key="3">
    <source>
        <dbReference type="Proteomes" id="UP000224550"/>
    </source>
</evidence>
<dbReference type="Proteomes" id="UP000224550">
    <property type="component" value="Segment"/>
</dbReference>
<keyword evidence="3" id="KW-1185">Reference proteome</keyword>
<evidence type="ECO:0000313" key="2">
    <source>
        <dbReference type="EMBL" id="AQT25386.1"/>
    </source>
</evidence>
<feature type="domain" description="Tail knob protein gp9 N-terminal" evidence="1">
    <location>
        <begin position="5"/>
        <end position="118"/>
    </location>
</feature>
<protein>
    <submittedName>
        <fullName evidence="2">Major tail protein</fullName>
    </submittedName>
</protein>
<evidence type="ECO:0000259" key="1">
    <source>
        <dbReference type="Pfam" id="PF16838"/>
    </source>
</evidence>